<evidence type="ECO:0000313" key="1">
    <source>
        <dbReference type="EMBL" id="MEM0577542.1"/>
    </source>
</evidence>
<comment type="caution">
    <text evidence="1">The sequence shown here is derived from an EMBL/GenBank/DDBJ whole genome shotgun (WGS) entry which is preliminary data.</text>
</comment>
<organism evidence="1 2">
    <name type="scientific">Flavobacterium polysaccharolyticum</name>
    <dbReference type="NCBI Taxonomy" id="3133148"/>
    <lineage>
        <taxon>Bacteria</taxon>
        <taxon>Pseudomonadati</taxon>
        <taxon>Bacteroidota</taxon>
        <taxon>Flavobacteriia</taxon>
        <taxon>Flavobacteriales</taxon>
        <taxon>Flavobacteriaceae</taxon>
        <taxon>Flavobacterium</taxon>
    </lineage>
</organism>
<name>A0ABU9NQL0_9FLAO</name>
<sequence>MKRVNTRGIKQANKHVLMAALTYNLKKYLKFITKKTKAGVVCETKAKVPTSPKTAFIDLQYLFLSTLFFKDYNSKPKINLA</sequence>
<dbReference type="Proteomes" id="UP001468798">
    <property type="component" value="Unassembled WGS sequence"/>
</dbReference>
<proteinExistence type="predicted"/>
<reference evidence="1 2" key="1">
    <citation type="submission" date="2024-03" db="EMBL/GenBank/DDBJ databases">
        <title>Two novel species of the genus Flavobacterium exhibiting potentially degradation of complex polysaccharides.</title>
        <authorList>
            <person name="Lian X."/>
        </authorList>
    </citation>
    <scope>NUCLEOTIDE SEQUENCE [LARGE SCALE GENOMIC DNA]</scope>
    <source>
        <strain evidence="1 2">N6</strain>
    </source>
</reference>
<accession>A0ABU9NQL0</accession>
<dbReference type="EMBL" id="JBCGDP010000013">
    <property type="protein sequence ID" value="MEM0577542.1"/>
    <property type="molecule type" value="Genomic_DNA"/>
</dbReference>
<keyword evidence="2" id="KW-1185">Reference proteome</keyword>
<gene>
    <name evidence="1" type="ORF">WFZ86_13615</name>
</gene>
<evidence type="ECO:0000313" key="2">
    <source>
        <dbReference type="Proteomes" id="UP001468798"/>
    </source>
</evidence>
<protein>
    <submittedName>
        <fullName evidence="1">Transposase</fullName>
    </submittedName>
</protein>